<proteinExistence type="predicted"/>
<gene>
    <name evidence="1" type="ORF">FOZ63_013017</name>
</gene>
<dbReference type="AlphaFoldDB" id="A0A7J6TEM5"/>
<keyword evidence="2" id="KW-1185">Reference proteome</keyword>
<protein>
    <submittedName>
        <fullName evidence="1">Uncharacterized protein</fullName>
    </submittedName>
</protein>
<feature type="non-terminal residue" evidence="1">
    <location>
        <position position="1"/>
    </location>
</feature>
<accession>A0A7J6TEM5</accession>
<evidence type="ECO:0000313" key="2">
    <source>
        <dbReference type="Proteomes" id="UP000553632"/>
    </source>
</evidence>
<sequence length="124" mass="13923">VLAEFSRKMVWVRRQRAAPLPGRQFFSNDPASQCADLAELITKNDAVKMRRWQPTGGVPGRRSNHTWRGLRERNYKGGLGEVRKSLFEVVHSKKQRGATLQRFMGAVVADARQFSSVLLNGGGN</sequence>
<dbReference type="EMBL" id="JABANO010011555">
    <property type="protein sequence ID" value="KAF4743277.1"/>
    <property type="molecule type" value="Genomic_DNA"/>
</dbReference>
<comment type="caution">
    <text evidence="1">The sequence shown here is derived from an EMBL/GenBank/DDBJ whole genome shotgun (WGS) entry which is preliminary data.</text>
</comment>
<reference evidence="1 2" key="1">
    <citation type="submission" date="2020-04" db="EMBL/GenBank/DDBJ databases">
        <title>Perkinsus olseni comparative genomics.</title>
        <authorList>
            <person name="Bogema D.R."/>
        </authorList>
    </citation>
    <scope>NUCLEOTIDE SEQUENCE [LARGE SCALE GENOMIC DNA]</scope>
    <source>
        <strain evidence="1 2">ATCC PRA-207</strain>
    </source>
</reference>
<name>A0A7J6TEM5_PEROL</name>
<organism evidence="1 2">
    <name type="scientific">Perkinsus olseni</name>
    <name type="common">Perkinsus atlanticus</name>
    <dbReference type="NCBI Taxonomy" id="32597"/>
    <lineage>
        <taxon>Eukaryota</taxon>
        <taxon>Sar</taxon>
        <taxon>Alveolata</taxon>
        <taxon>Perkinsozoa</taxon>
        <taxon>Perkinsea</taxon>
        <taxon>Perkinsida</taxon>
        <taxon>Perkinsidae</taxon>
        <taxon>Perkinsus</taxon>
    </lineage>
</organism>
<dbReference type="Proteomes" id="UP000553632">
    <property type="component" value="Unassembled WGS sequence"/>
</dbReference>
<evidence type="ECO:0000313" key="1">
    <source>
        <dbReference type="EMBL" id="KAF4743277.1"/>
    </source>
</evidence>